<evidence type="ECO:0000313" key="3">
    <source>
        <dbReference type="Proteomes" id="UP000594015"/>
    </source>
</evidence>
<feature type="region of interest" description="Disordered" evidence="1">
    <location>
        <begin position="1"/>
        <end position="25"/>
    </location>
</feature>
<proteinExistence type="predicted"/>
<dbReference type="EMBL" id="CP030050">
    <property type="protein sequence ID" value="QOZ72465.1"/>
    <property type="molecule type" value="Genomic_DNA"/>
</dbReference>
<feature type="compositionally biased region" description="Low complexity" evidence="1">
    <location>
        <begin position="16"/>
        <end position="25"/>
    </location>
</feature>
<organism evidence="2 3">
    <name type="scientific">Bradyrhizobium arachidis</name>
    <dbReference type="NCBI Taxonomy" id="858423"/>
    <lineage>
        <taxon>Bacteria</taxon>
        <taxon>Pseudomonadati</taxon>
        <taxon>Pseudomonadota</taxon>
        <taxon>Alphaproteobacteria</taxon>
        <taxon>Hyphomicrobiales</taxon>
        <taxon>Nitrobacteraceae</taxon>
        <taxon>Bradyrhizobium</taxon>
    </lineage>
</organism>
<evidence type="ECO:0000256" key="1">
    <source>
        <dbReference type="SAM" id="MobiDB-lite"/>
    </source>
</evidence>
<reference evidence="2 3" key="1">
    <citation type="submission" date="2018-06" db="EMBL/GenBank/DDBJ databases">
        <title>Comparative genomics of Bradyrhizobium nodulating Arachidis hypogaea.</title>
        <authorList>
            <person name="Li Y."/>
        </authorList>
    </citation>
    <scope>NUCLEOTIDE SEQUENCE [LARGE SCALE GENOMIC DNA]</scope>
    <source>
        <strain evidence="2 3">CCBAU 051107</strain>
    </source>
</reference>
<gene>
    <name evidence="2" type="ORF">WN72_43855</name>
</gene>
<protein>
    <submittedName>
        <fullName evidence="2">Uncharacterized protein</fullName>
    </submittedName>
</protein>
<dbReference type="Proteomes" id="UP000594015">
    <property type="component" value="Chromosome"/>
</dbReference>
<evidence type="ECO:0000313" key="2">
    <source>
        <dbReference type="EMBL" id="QOZ72465.1"/>
    </source>
</evidence>
<name>A0AAE7NZP8_9BRAD</name>
<sequence>MRWCGSRGHRGRRRSSLSFRGARSASPESILPIGVMDSGLDAARRPGMTSSNCYSQDFCL</sequence>
<accession>A0AAE7NZP8</accession>
<dbReference type="AlphaFoldDB" id="A0AAE7NZP8"/>
<dbReference type="KEGG" id="barh:WN72_43855"/>